<dbReference type="Pfam" id="PF11951">
    <property type="entry name" value="Fungal_trans_2"/>
    <property type="match status" value="1"/>
</dbReference>
<dbReference type="EMBL" id="ALBS01000322">
    <property type="protein sequence ID" value="EJT45692.1"/>
    <property type="molecule type" value="Genomic_DNA"/>
</dbReference>
<dbReference type="VEuPathDB" id="FungiDB:A1Q1_05841"/>
<dbReference type="PANTHER" id="PTHR37534">
    <property type="entry name" value="TRANSCRIPTIONAL ACTIVATOR PROTEIN UGA3"/>
    <property type="match status" value="1"/>
</dbReference>
<evidence type="ECO:0000256" key="3">
    <source>
        <dbReference type="SAM" id="MobiDB-lite"/>
    </source>
</evidence>
<dbReference type="GO" id="GO:0005634">
    <property type="term" value="C:nucleus"/>
    <property type="evidence" value="ECO:0007669"/>
    <property type="project" value="UniProtKB-SubCell"/>
</dbReference>
<name>J6ESH7_TRIAS</name>
<evidence type="ECO:0000256" key="2">
    <source>
        <dbReference type="ARBA" id="ARBA00023242"/>
    </source>
</evidence>
<dbReference type="AlphaFoldDB" id="J6ESH7"/>
<sequence>MWAERAAARYPPASTSTAVDIPDPVSQQPPVSDADPNHIIPRTPPSSAALLDELAQLLPAATAAGQDLDPALVRLLCPPLIPQPAAQYTAFTASQTSLRYFQHYLTVIMPYQWLFERRALADLVAPLAYADEAVFESLVALGALHVGSRRALVGGAVDTDTAQQSLQRSIASMAALPPERLGRHETIVAAMSISSFYLFAGGNRSGWPNAVRTCRACLSAVQHLDPGELGHLLSPLAWTDILASVTEGRASAFISLYRRLLAGDTATDDRYLRETVMGCDSTTRLAIAETVALSEWKDQQSAAGCLSVRELLHRSSAIERLLSEREAREHFDDPARRLVADVFYHGSRVLLATVVDGCYPYTAELASAVADVLLSLSALDAAGVAADRALVFPITISGCHAQEPQRAAFAARFHRNRLGPDADFGNTRNALRLMHAVWARRDAAPPGEEVHWRRIMHELDPAGLFLI</sequence>
<reference evidence="4 5" key="1">
    <citation type="journal article" date="2012" name="Eukaryot. Cell">
        <title>Draft genome sequence of CBS 2479, the standard type strain of Trichosporon asahii.</title>
        <authorList>
            <person name="Yang R.Y."/>
            <person name="Li H.T."/>
            <person name="Zhu H."/>
            <person name="Zhou G.P."/>
            <person name="Wang M."/>
            <person name="Wang L."/>
        </authorList>
    </citation>
    <scope>NUCLEOTIDE SEQUENCE [LARGE SCALE GENOMIC DNA]</scope>
    <source>
        <strain evidence="5">ATCC 90039 / CBS 2479 / JCM 2466 / KCTC 7840 / NCYC 2677 / UAMH 7654</strain>
    </source>
</reference>
<dbReference type="RefSeq" id="XP_014176525.1">
    <property type="nucleotide sequence ID" value="XM_014321050.1"/>
</dbReference>
<accession>J6ESH7</accession>
<dbReference type="PANTHER" id="PTHR37534:SF20">
    <property type="entry name" value="PRO1A C6 ZINK-FINGER PROTEIN"/>
    <property type="match status" value="1"/>
</dbReference>
<evidence type="ECO:0000313" key="4">
    <source>
        <dbReference type="EMBL" id="EJT45692.1"/>
    </source>
</evidence>
<feature type="region of interest" description="Disordered" evidence="3">
    <location>
        <begin position="1"/>
        <end position="39"/>
    </location>
</feature>
<comment type="subcellular location">
    <subcellularLocation>
        <location evidence="1">Nucleus</location>
    </subcellularLocation>
</comment>
<evidence type="ECO:0000256" key="1">
    <source>
        <dbReference type="ARBA" id="ARBA00004123"/>
    </source>
</evidence>
<protein>
    <submittedName>
        <fullName evidence="4">Uncharacterized protein</fullName>
    </submittedName>
</protein>
<organism evidence="4 5">
    <name type="scientific">Trichosporon asahii var. asahii (strain ATCC 90039 / CBS 2479 / JCM 2466 / KCTC 7840 / NBRC 103889/ NCYC 2677 / UAMH 7654)</name>
    <name type="common">Yeast</name>
    <dbReference type="NCBI Taxonomy" id="1186058"/>
    <lineage>
        <taxon>Eukaryota</taxon>
        <taxon>Fungi</taxon>
        <taxon>Dikarya</taxon>
        <taxon>Basidiomycota</taxon>
        <taxon>Agaricomycotina</taxon>
        <taxon>Tremellomycetes</taxon>
        <taxon>Trichosporonales</taxon>
        <taxon>Trichosporonaceae</taxon>
        <taxon>Trichosporon</taxon>
    </lineage>
</organism>
<comment type="caution">
    <text evidence="4">The sequence shown here is derived from an EMBL/GenBank/DDBJ whole genome shotgun (WGS) entry which is preliminary data.</text>
</comment>
<keyword evidence="2" id="KW-0539">Nucleus</keyword>
<evidence type="ECO:0000313" key="5">
    <source>
        <dbReference type="Proteomes" id="UP000002748"/>
    </source>
</evidence>
<gene>
    <name evidence="4" type="ORF">A1Q1_05841</name>
</gene>
<dbReference type="InterPro" id="IPR021858">
    <property type="entry name" value="Fun_TF"/>
</dbReference>
<dbReference type="OrthoDB" id="5419315at2759"/>
<dbReference type="KEGG" id="tasa:A1Q1_05841"/>
<proteinExistence type="predicted"/>
<dbReference type="HOGENOM" id="CLU_585514_0_0_1"/>
<dbReference type="GeneID" id="25989353"/>
<dbReference type="Proteomes" id="UP000002748">
    <property type="component" value="Unassembled WGS sequence"/>
</dbReference>